<evidence type="ECO:0000313" key="2">
    <source>
        <dbReference type="Proteomes" id="UP000732399"/>
    </source>
</evidence>
<gene>
    <name evidence="1" type="ORF">HBH26_17690</name>
</gene>
<name>A0ABX1CR32_9SPHN</name>
<protein>
    <submittedName>
        <fullName evidence="1">DUF1289 domain-containing protein</fullName>
    </submittedName>
</protein>
<keyword evidence="2" id="KW-1185">Reference proteome</keyword>
<dbReference type="PANTHER" id="PTHR35175">
    <property type="entry name" value="DUF1289 DOMAIN-CONTAINING PROTEIN"/>
    <property type="match status" value="1"/>
</dbReference>
<comment type="caution">
    <text evidence="1">The sequence shown here is derived from an EMBL/GenBank/DDBJ whole genome shotgun (WGS) entry which is preliminary data.</text>
</comment>
<dbReference type="InterPro" id="IPR010710">
    <property type="entry name" value="DUF1289"/>
</dbReference>
<dbReference type="Pfam" id="PF06945">
    <property type="entry name" value="DUF1289"/>
    <property type="match status" value="1"/>
</dbReference>
<sequence length="64" mass="6802">MTGRLAVDTDPPSPCTLVCTIDARTGWCLGCHRTLDEIAGWSRAEADEKRAILARVAARSGSDG</sequence>
<dbReference type="Proteomes" id="UP000732399">
    <property type="component" value="Unassembled WGS sequence"/>
</dbReference>
<evidence type="ECO:0000313" key="1">
    <source>
        <dbReference type="EMBL" id="NJR80415.1"/>
    </source>
</evidence>
<dbReference type="PANTHER" id="PTHR35175:SF2">
    <property type="entry name" value="DUF1289 DOMAIN-CONTAINING PROTEIN"/>
    <property type="match status" value="1"/>
</dbReference>
<dbReference type="EMBL" id="JAAVJH010000017">
    <property type="protein sequence ID" value="NJR80415.1"/>
    <property type="molecule type" value="Genomic_DNA"/>
</dbReference>
<accession>A0ABX1CR32</accession>
<proteinExistence type="predicted"/>
<reference evidence="1 2" key="1">
    <citation type="submission" date="2020-03" db="EMBL/GenBank/DDBJ databases">
        <authorList>
            <person name="Wang L."/>
            <person name="He N."/>
            <person name="Li Y."/>
            <person name="Fang Y."/>
            <person name="Zhang F."/>
        </authorList>
    </citation>
    <scope>NUCLEOTIDE SEQUENCE [LARGE SCALE GENOMIC DNA]</scope>
    <source>
        <strain evidence="1 2">36D10-4-7</strain>
    </source>
</reference>
<organism evidence="1 2">
    <name type="scientific">Sphingomonas corticis</name>
    <dbReference type="NCBI Taxonomy" id="2722791"/>
    <lineage>
        <taxon>Bacteria</taxon>
        <taxon>Pseudomonadati</taxon>
        <taxon>Pseudomonadota</taxon>
        <taxon>Alphaproteobacteria</taxon>
        <taxon>Sphingomonadales</taxon>
        <taxon>Sphingomonadaceae</taxon>
        <taxon>Sphingomonas</taxon>
    </lineage>
</organism>